<protein>
    <submittedName>
        <fullName evidence="1">Uncharacterized protein</fullName>
    </submittedName>
</protein>
<proteinExistence type="predicted"/>
<organism evidence="1 2">
    <name type="scientific">Aliivibrio fischeri</name>
    <name type="common">Vibrio fischeri</name>
    <dbReference type="NCBI Taxonomy" id="668"/>
    <lineage>
        <taxon>Bacteria</taxon>
        <taxon>Pseudomonadati</taxon>
        <taxon>Pseudomonadota</taxon>
        <taxon>Gammaproteobacteria</taxon>
        <taxon>Vibrionales</taxon>
        <taxon>Vibrionaceae</taxon>
        <taxon>Aliivibrio</taxon>
    </lineage>
</organism>
<dbReference type="RefSeq" id="WP_155656831.1">
    <property type="nucleotide sequence ID" value="NZ_WOBN01000074.1"/>
</dbReference>
<dbReference type="Proteomes" id="UP000448038">
    <property type="component" value="Unassembled WGS sequence"/>
</dbReference>
<reference evidence="1 2" key="1">
    <citation type="submission" date="2019-11" db="EMBL/GenBank/DDBJ databases">
        <title>Using colonization assays and comparative genomics to discover symbiosis behaviors and factors in Vibrio fischeri.</title>
        <authorList>
            <person name="Bongrand C."/>
            <person name="Moriano-Gutierrez S."/>
            <person name="Arevalo P."/>
            <person name="Mcfall-Ngai M."/>
            <person name="Visick K."/>
            <person name="Polz M.F."/>
            <person name="Ruby E.G."/>
        </authorList>
    </citation>
    <scope>NUCLEOTIDE SEQUENCE [LARGE SCALE GENOMIC DNA]</scope>
    <source>
        <strain evidence="2">emors.4.1</strain>
    </source>
</reference>
<name>A0A844P5Z0_ALIFS</name>
<comment type="caution">
    <text evidence="1">The sequence shown here is derived from an EMBL/GenBank/DDBJ whole genome shotgun (WGS) entry which is preliminary data.</text>
</comment>
<gene>
    <name evidence="1" type="ORF">GNP88_20950</name>
</gene>
<accession>A0A844P5Z0</accession>
<dbReference type="AlphaFoldDB" id="A0A844P5Z0"/>
<dbReference type="EMBL" id="WOBN01000074">
    <property type="protein sequence ID" value="MUK51553.1"/>
    <property type="molecule type" value="Genomic_DNA"/>
</dbReference>
<evidence type="ECO:0000313" key="1">
    <source>
        <dbReference type="EMBL" id="MUK51553.1"/>
    </source>
</evidence>
<sequence length="65" mass="7703">MLCKYYCLGREEVGYEKLFANLKRINTVLDGEQQREFNGWVYRLAKAKKQSEIPSMPFTPKREIS</sequence>
<evidence type="ECO:0000313" key="2">
    <source>
        <dbReference type="Proteomes" id="UP000448038"/>
    </source>
</evidence>